<dbReference type="AlphaFoldDB" id="L0KAS4"/>
<dbReference type="Gene3D" id="3.40.50.2000">
    <property type="entry name" value="Glycogen Phosphorylase B"/>
    <property type="match status" value="1"/>
</dbReference>
<dbReference type="HOGENOM" id="CLU_023406_1_0_9"/>
<evidence type="ECO:0000313" key="4">
    <source>
        <dbReference type="EMBL" id="AGB42116.1"/>
    </source>
</evidence>
<name>L0KAS4_HALHC</name>
<dbReference type="STRING" id="748449.Halha_2240"/>
<dbReference type="SUPFAM" id="SSF53756">
    <property type="entry name" value="UDP-Glycosyltransferase/glycogen phosphorylase"/>
    <property type="match status" value="1"/>
</dbReference>
<organism evidence="4 5">
    <name type="scientific">Halobacteroides halobius (strain ATCC 35273 / DSM 5150 / MD-1)</name>
    <dbReference type="NCBI Taxonomy" id="748449"/>
    <lineage>
        <taxon>Bacteria</taxon>
        <taxon>Bacillati</taxon>
        <taxon>Bacillota</taxon>
        <taxon>Clostridia</taxon>
        <taxon>Halanaerobiales</taxon>
        <taxon>Halobacteroidaceae</taxon>
        <taxon>Halobacteroides</taxon>
    </lineage>
</organism>
<dbReference type="Gene3D" id="3.40.50.11190">
    <property type="match status" value="1"/>
</dbReference>
<dbReference type="EMBL" id="CP003359">
    <property type="protein sequence ID" value="AGB42116.1"/>
    <property type="molecule type" value="Genomic_DNA"/>
</dbReference>
<evidence type="ECO:0000313" key="5">
    <source>
        <dbReference type="Proteomes" id="UP000010880"/>
    </source>
</evidence>
<proteinExistence type="predicted"/>
<evidence type="ECO:0000256" key="2">
    <source>
        <dbReference type="PIRSR" id="PIRSR620023-2"/>
    </source>
</evidence>
<dbReference type="InterPro" id="IPR007235">
    <property type="entry name" value="Glyco_trans_28_C"/>
</dbReference>
<dbReference type="Proteomes" id="UP000010880">
    <property type="component" value="Chromosome"/>
</dbReference>
<feature type="domain" description="Glycosyl transferase family 28 C-terminal" evidence="3">
    <location>
        <begin position="174"/>
        <end position="326"/>
    </location>
</feature>
<dbReference type="KEGG" id="hhl:Halha_2240"/>
<evidence type="ECO:0000259" key="3">
    <source>
        <dbReference type="Pfam" id="PF04101"/>
    </source>
</evidence>
<feature type="active site" description="Proton acceptor" evidence="1">
    <location>
        <position position="18"/>
    </location>
</feature>
<dbReference type="OrthoDB" id="8955051at2"/>
<dbReference type="PATRIC" id="fig|748449.3.peg.2157"/>
<dbReference type="GO" id="GO:0016758">
    <property type="term" value="F:hexosyltransferase activity"/>
    <property type="evidence" value="ECO:0007669"/>
    <property type="project" value="InterPro"/>
</dbReference>
<feature type="binding site" evidence="2">
    <location>
        <position position="153"/>
    </location>
    <ligand>
        <name>substrate</name>
    </ligand>
</feature>
<keyword evidence="5" id="KW-1185">Reference proteome</keyword>
<protein>
    <submittedName>
        <fullName evidence="4">Pseudaminic acid biosynthesis-associated protein PseG</fullName>
    </submittedName>
</protein>
<dbReference type="RefSeq" id="WP_015327830.1">
    <property type="nucleotide sequence ID" value="NC_019978.1"/>
</dbReference>
<dbReference type="eggNOG" id="COG3980">
    <property type="taxonomic scope" value="Bacteria"/>
</dbReference>
<sequence>MKNIAFRVDGGPTIGMGHLMRCLALATAFPDEVDIFFITKEEKSVEKLLQEYNINLITISSNLDYKEEIEKLKEIVIKYKLDTLITDSYQIDQNYLLELKKTVTKLISIHDFAPFVFPSDIMINGNIYAPSLDYHSLNGNTDFLLGTDYTLLREEFTNLSRQVIKDQVENILITFGGSDPLELTDRVLATLNQIDSNLIDQDKLHLDIVVGPGFSNLEKIIEEVQESKFEVALHFNITQISQLMLKSDLAISAGGSTLYELAATGTPAIVLLQADNQILAAQTMEEKGIIINLGFWDKTKEEKLVATLIDLMKKPKLRYQMSRKAQSLVDGQGIKRCVERILSDSVSNGCQ</sequence>
<dbReference type="NCBIfam" id="TIGR03590">
    <property type="entry name" value="PseG"/>
    <property type="match status" value="1"/>
</dbReference>
<dbReference type="PANTHER" id="PTHR21015:SF22">
    <property type="entry name" value="GLYCOSYLTRANSFERASE"/>
    <property type="match status" value="1"/>
</dbReference>
<evidence type="ECO:0000256" key="1">
    <source>
        <dbReference type="PIRSR" id="PIRSR620023-1"/>
    </source>
</evidence>
<reference evidence="5" key="1">
    <citation type="submission" date="2012-02" db="EMBL/GenBank/DDBJ databases">
        <title>The complete genome of Halobacteroides halobius DSM 5150.</title>
        <authorList>
            <person name="Lucas S."/>
            <person name="Copeland A."/>
            <person name="Lapidus A."/>
            <person name="Glavina del Rio T."/>
            <person name="Dalin E."/>
            <person name="Tice H."/>
            <person name="Bruce D."/>
            <person name="Goodwin L."/>
            <person name="Pitluck S."/>
            <person name="Peters L."/>
            <person name="Mikhailova N."/>
            <person name="Gu W."/>
            <person name="Kyrpides N."/>
            <person name="Mavromatis K."/>
            <person name="Ivanova N."/>
            <person name="Brettin T."/>
            <person name="Detter J.C."/>
            <person name="Han C."/>
            <person name="Larimer F."/>
            <person name="Land M."/>
            <person name="Hauser L."/>
            <person name="Markowitz V."/>
            <person name="Cheng J.-F."/>
            <person name="Hugenholtz P."/>
            <person name="Woyke T."/>
            <person name="Wu D."/>
            <person name="Tindall B."/>
            <person name="Pomrenke H."/>
            <person name="Brambilla E."/>
            <person name="Klenk H.-P."/>
            <person name="Eisen J.A."/>
        </authorList>
    </citation>
    <scope>NUCLEOTIDE SEQUENCE [LARGE SCALE GENOMIC DNA]</scope>
    <source>
        <strain evidence="5">ATCC 35273 / DSM 5150 / MD-1</strain>
    </source>
</reference>
<feature type="binding site" evidence="2">
    <location>
        <position position="260"/>
    </location>
    <ligand>
        <name>substrate</name>
    </ligand>
</feature>
<dbReference type="InterPro" id="IPR020023">
    <property type="entry name" value="PseG"/>
</dbReference>
<gene>
    <name evidence="4" type="ordered locus">Halha_2240</name>
</gene>
<dbReference type="PANTHER" id="PTHR21015">
    <property type="entry name" value="UDP-N-ACETYLGLUCOSAMINE--N-ACETYLMURAMYL-(PENTAPEPTIDE) PYROPHOSPHORYL-UNDECAPRENOL N-ACETYLGLUCOSAMINE TRANSFERASE 1"/>
    <property type="match status" value="1"/>
</dbReference>
<dbReference type="Pfam" id="PF04101">
    <property type="entry name" value="Glyco_tran_28_C"/>
    <property type="match status" value="1"/>
</dbReference>
<accession>L0KAS4</accession>